<evidence type="ECO:0000256" key="5">
    <source>
        <dbReference type="SAM" id="MobiDB-lite"/>
    </source>
</evidence>
<comment type="caution">
    <text evidence="7">The sequence shown here is derived from an EMBL/GenBank/DDBJ whole genome shotgun (WGS) entry which is preliminary data.</text>
</comment>
<dbReference type="PANTHER" id="PTHR43272">
    <property type="entry name" value="LONG-CHAIN-FATTY-ACID--COA LIGASE"/>
    <property type="match status" value="1"/>
</dbReference>
<dbReference type="PROSITE" id="PS50075">
    <property type="entry name" value="CARRIER"/>
    <property type="match status" value="1"/>
</dbReference>
<dbReference type="Pfam" id="PF00501">
    <property type="entry name" value="AMP-binding"/>
    <property type="match status" value="1"/>
</dbReference>
<dbReference type="NCBIfam" id="TIGR01746">
    <property type="entry name" value="Thioester-redct"/>
    <property type="match status" value="1"/>
</dbReference>
<feature type="domain" description="Carrier" evidence="6">
    <location>
        <begin position="695"/>
        <end position="770"/>
    </location>
</feature>
<evidence type="ECO:0000259" key="6">
    <source>
        <dbReference type="PROSITE" id="PS50075"/>
    </source>
</evidence>
<keyword evidence="2" id="KW-0597">Phosphoprotein</keyword>
<dbReference type="GO" id="GO:0016020">
    <property type="term" value="C:membrane"/>
    <property type="evidence" value="ECO:0007669"/>
    <property type="project" value="TreeGrafter"/>
</dbReference>
<dbReference type="InterPro" id="IPR006162">
    <property type="entry name" value="Ppantetheine_attach_site"/>
</dbReference>
<dbReference type="Gene3D" id="3.40.50.720">
    <property type="entry name" value="NAD(P)-binding Rossmann-like Domain"/>
    <property type="match status" value="1"/>
</dbReference>
<keyword evidence="4" id="KW-0067">ATP-binding</keyword>
<dbReference type="PANTHER" id="PTHR43272:SF33">
    <property type="entry name" value="AMP-BINDING DOMAIN-CONTAINING PROTEIN-RELATED"/>
    <property type="match status" value="1"/>
</dbReference>
<feature type="compositionally biased region" description="Basic and acidic residues" evidence="5">
    <location>
        <begin position="1"/>
        <end position="11"/>
    </location>
</feature>
<gene>
    <name evidence="7" type="ORF">BE21_22840</name>
</gene>
<evidence type="ECO:0000256" key="2">
    <source>
        <dbReference type="ARBA" id="ARBA00022553"/>
    </source>
</evidence>
<evidence type="ECO:0000313" key="7">
    <source>
        <dbReference type="EMBL" id="KYG08588.1"/>
    </source>
</evidence>
<dbReference type="InterPro" id="IPR013120">
    <property type="entry name" value="FAR_NAD-bd"/>
</dbReference>
<dbReference type="Gene3D" id="1.10.1200.10">
    <property type="entry name" value="ACP-like"/>
    <property type="match status" value="1"/>
</dbReference>
<dbReference type="GO" id="GO:0005524">
    <property type="term" value="F:ATP binding"/>
    <property type="evidence" value="ECO:0007669"/>
    <property type="project" value="UniProtKB-KW"/>
</dbReference>
<dbReference type="InterPro" id="IPR009081">
    <property type="entry name" value="PP-bd_ACP"/>
</dbReference>
<dbReference type="AlphaFoldDB" id="A0A150TVR0"/>
<dbReference type="SUPFAM" id="SSF56801">
    <property type="entry name" value="Acetyl-CoA synthetase-like"/>
    <property type="match status" value="1"/>
</dbReference>
<evidence type="ECO:0000256" key="3">
    <source>
        <dbReference type="ARBA" id="ARBA00022741"/>
    </source>
</evidence>
<organism evidence="7 8">
    <name type="scientific">Sorangium cellulosum</name>
    <name type="common">Polyangium cellulosum</name>
    <dbReference type="NCBI Taxonomy" id="56"/>
    <lineage>
        <taxon>Bacteria</taxon>
        <taxon>Pseudomonadati</taxon>
        <taxon>Myxococcota</taxon>
        <taxon>Polyangia</taxon>
        <taxon>Polyangiales</taxon>
        <taxon>Polyangiaceae</taxon>
        <taxon>Sorangium</taxon>
    </lineage>
</organism>
<dbReference type="InterPro" id="IPR020845">
    <property type="entry name" value="AMP-binding_CS"/>
</dbReference>
<evidence type="ECO:0000256" key="1">
    <source>
        <dbReference type="ARBA" id="ARBA00022450"/>
    </source>
</evidence>
<evidence type="ECO:0000313" key="8">
    <source>
        <dbReference type="Proteomes" id="UP000075502"/>
    </source>
</evidence>
<dbReference type="EMBL" id="JEME01000943">
    <property type="protein sequence ID" value="KYG08588.1"/>
    <property type="molecule type" value="Genomic_DNA"/>
</dbReference>
<dbReference type="Pfam" id="PF07993">
    <property type="entry name" value="NAD_binding_4"/>
    <property type="match status" value="1"/>
</dbReference>
<dbReference type="SUPFAM" id="SSF47336">
    <property type="entry name" value="ACP-like"/>
    <property type="match status" value="1"/>
</dbReference>
<dbReference type="SUPFAM" id="SSF51735">
    <property type="entry name" value="NAD(P)-binding Rossmann-fold domains"/>
    <property type="match status" value="1"/>
</dbReference>
<reference evidence="7 8" key="1">
    <citation type="submission" date="2014-02" db="EMBL/GenBank/DDBJ databases">
        <title>The small core and large imbalanced accessory genome model reveals a collaborative survival strategy of Sorangium cellulosum strains in nature.</title>
        <authorList>
            <person name="Han K."/>
            <person name="Peng R."/>
            <person name="Blom J."/>
            <person name="Li Y.-Z."/>
        </authorList>
    </citation>
    <scope>NUCLEOTIDE SEQUENCE [LARGE SCALE GENOMIC DNA]</scope>
    <source>
        <strain evidence="7 8">So0007-03</strain>
    </source>
</reference>
<dbReference type="InterPro" id="IPR000873">
    <property type="entry name" value="AMP-dep_synth/lig_dom"/>
</dbReference>
<dbReference type="InterPro" id="IPR036736">
    <property type="entry name" value="ACP-like_sf"/>
</dbReference>
<accession>A0A150TVR0</accession>
<feature type="region of interest" description="Disordered" evidence="5">
    <location>
        <begin position="1"/>
        <end position="21"/>
    </location>
</feature>
<dbReference type="SMART" id="SM00823">
    <property type="entry name" value="PKS_PP"/>
    <property type="match status" value="1"/>
</dbReference>
<evidence type="ECO:0000256" key="4">
    <source>
        <dbReference type="ARBA" id="ARBA00022840"/>
    </source>
</evidence>
<dbReference type="InterPro" id="IPR020806">
    <property type="entry name" value="PKS_PP-bd"/>
</dbReference>
<dbReference type="PROSITE" id="PS00012">
    <property type="entry name" value="PHOSPHOPANTETHEINE"/>
    <property type="match status" value="1"/>
</dbReference>
<dbReference type="PROSITE" id="PS00455">
    <property type="entry name" value="AMP_BINDING"/>
    <property type="match status" value="1"/>
</dbReference>
<protein>
    <recommendedName>
        <fullName evidence="6">Carrier domain-containing protein</fullName>
    </recommendedName>
</protein>
<dbReference type="GO" id="GO:0004467">
    <property type="term" value="F:long-chain fatty acid-CoA ligase activity"/>
    <property type="evidence" value="ECO:0007669"/>
    <property type="project" value="TreeGrafter"/>
</dbReference>
<dbReference type="InterPro" id="IPR010080">
    <property type="entry name" value="Thioester_reductase-like_dom"/>
</dbReference>
<dbReference type="InterPro" id="IPR036291">
    <property type="entry name" value="NAD(P)-bd_dom_sf"/>
</dbReference>
<dbReference type="InterPro" id="IPR042099">
    <property type="entry name" value="ANL_N_sf"/>
</dbReference>
<name>A0A150TVR0_SORCE</name>
<keyword evidence="3" id="KW-0547">Nucleotide-binding</keyword>
<keyword evidence="1" id="KW-0596">Phosphopantetheine</keyword>
<dbReference type="Gene3D" id="3.40.50.12780">
    <property type="entry name" value="N-terminal domain of ligase-like"/>
    <property type="match status" value="1"/>
</dbReference>
<dbReference type="Proteomes" id="UP000075502">
    <property type="component" value="Unassembled WGS sequence"/>
</dbReference>
<proteinExistence type="predicted"/>
<dbReference type="Pfam" id="PF00550">
    <property type="entry name" value="PP-binding"/>
    <property type="match status" value="1"/>
</dbReference>
<sequence length="1240" mass="136153">MDPSSDTRDPQESEIPQNDDSNELLLTRSLERCSRLVQTDEELRRALPSPAALEKIRSCNSTIESVATAFELYADRPCVGHRPLDAAATAADGGSAPRYLPEFRAVSYADVWSRVEAFASGLQHEKLATTGDFVGISGFGSTDWVVAGLACMYLSAVSVPLQTDLTPADLELIVTEAELACVVCSVGQLARIEDILPRCPSVRSVVVMDLLEGDRCGQSELERARRALRPLEARGRRLAVRAMHEVERLGRQQGIAPKVLPAQRGEPDPLMTLMYTSGSTGSPKGAMVPESLWRRYWQLAFTRSQDPRLDLLPHVGLNYSPMNHFIGRSQVGRSLMRGGITHFVLKSDMSTLFEDLRLARPTTLFLVPRIAELIHQQFQAEVLRRARALGAGGGDAARRRIEREIMAEMRGSLLGDRLLHATIGSAPTPPEVLSFLKRCFDVPIFEGYGSTEASSLTTDGRLDRELVTEFKLVDVPELGYSAADQPCPRGELHIRSSLMVPGYYKNEKATRALFDEEGLMNTGDIVEQRGPDTVVWIDRARNVLKLSQGEFVATSRLEVLYSAGSPFIQQIFLYGNSTRSYLLAVVVPELREISAHLRQRDVKPDGEPVRQLLRAEIDRIARENQLRGYEIPRDFLIEPAPFTRASGLLTETQKPARARLKARYGARLEELYATIERTQLEELRSLREGGGATPASAALAVKKALEATLGITGVEPRSARSFAQLGGDSLSAVRLSRLIEEISGVAVPVGLVLNPTSSVRAIVDHLEHALAGEAPRRAARFDEVHGAGAEVVRAADLRLDRFLGPDELAAARRSTPAAALPAQARVALLTGANGFLGRFLALELLERLPEEGRLYCVVRSPDDALAFDRLRATYESDPALLERFDALSAHGRLVVLAGDLVEPRFGLADDLYAHLCVEVDCVVHNGALVNHALSYPQLFEPNVLGTVEAIRLSLAHRVKSMNYVSTIAAVGGLDRSGPIREDEDIRELWPERALGAGYAVGYATSKWASEVLLQDAHDALGLPVNVYRPSGIMAHRLYRSQINVPDFFTRLLCGVVYTGLAPRSFYEGGRPHRAGHYDGLPVDAVARSIAAVAVDRRYPAGDAGERARRATYHVVNPYWDDGISLDVIVSWVRSAGYPVERVDDYAAWYAAFRDRLMQLSEPLRRHSPLPILDAWERPARADGEVFDAERLLARLRQLAARGGAGDLATLPHVSEPLIHKYLDDMVALGLIGPAAVRAAS</sequence>
<dbReference type="GO" id="GO:0031177">
    <property type="term" value="F:phosphopantetheine binding"/>
    <property type="evidence" value="ECO:0007669"/>
    <property type="project" value="InterPro"/>
</dbReference>